<evidence type="ECO:0000313" key="7">
    <source>
        <dbReference type="EMBL" id="SVA52532.1"/>
    </source>
</evidence>
<protein>
    <recommendedName>
        <fullName evidence="8">TonB-dependent receptor plug domain-containing protein</fullName>
    </recommendedName>
</protein>
<dbReference type="Gene3D" id="2.170.130.10">
    <property type="entry name" value="TonB-dependent receptor, plug domain"/>
    <property type="match status" value="1"/>
</dbReference>
<dbReference type="SUPFAM" id="SSF56935">
    <property type="entry name" value="Porins"/>
    <property type="match status" value="1"/>
</dbReference>
<evidence type="ECO:0000256" key="6">
    <source>
        <dbReference type="ARBA" id="ARBA00023237"/>
    </source>
</evidence>
<dbReference type="InterPro" id="IPR008969">
    <property type="entry name" value="CarboxyPept-like_regulatory"/>
</dbReference>
<keyword evidence="5" id="KW-0472">Membrane</keyword>
<organism evidence="7">
    <name type="scientific">marine metagenome</name>
    <dbReference type="NCBI Taxonomy" id="408172"/>
    <lineage>
        <taxon>unclassified sequences</taxon>
        <taxon>metagenomes</taxon>
        <taxon>ecological metagenomes</taxon>
    </lineage>
</organism>
<evidence type="ECO:0000256" key="2">
    <source>
        <dbReference type="ARBA" id="ARBA00022448"/>
    </source>
</evidence>
<dbReference type="GO" id="GO:0015344">
    <property type="term" value="F:siderophore uptake transmembrane transporter activity"/>
    <property type="evidence" value="ECO:0007669"/>
    <property type="project" value="TreeGrafter"/>
</dbReference>
<dbReference type="PROSITE" id="PS52016">
    <property type="entry name" value="TONB_DEPENDENT_REC_3"/>
    <property type="match status" value="1"/>
</dbReference>
<keyword evidence="3" id="KW-0812">Transmembrane</keyword>
<dbReference type="EMBL" id="UINC01011974">
    <property type="protein sequence ID" value="SVA52532.1"/>
    <property type="molecule type" value="Genomic_DNA"/>
</dbReference>
<comment type="subcellular location">
    <subcellularLocation>
        <location evidence="1">Cell outer membrane</location>
        <topology evidence="1">Multi-pass membrane protein</topology>
    </subcellularLocation>
</comment>
<dbReference type="InterPro" id="IPR037066">
    <property type="entry name" value="Plug_dom_sf"/>
</dbReference>
<dbReference type="InterPro" id="IPR036942">
    <property type="entry name" value="Beta-barrel_TonB_sf"/>
</dbReference>
<dbReference type="PANTHER" id="PTHR30069:SF29">
    <property type="entry name" value="HEMOGLOBIN AND HEMOGLOBIN-HAPTOGLOBIN-BINDING PROTEIN 1-RELATED"/>
    <property type="match status" value="1"/>
</dbReference>
<keyword evidence="2" id="KW-0813">Transport</keyword>
<dbReference type="Gene3D" id="2.60.40.1120">
    <property type="entry name" value="Carboxypeptidase-like, regulatory domain"/>
    <property type="match status" value="1"/>
</dbReference>
<dbReference type="Gene3D" id="2.40.170.20">
    <property type="entry name" value="TonB-dependent receptor, beta-barrel domain"/>
    <property type="match status" value="1"/>
</dbReference>
<dbReference type="Pfam" id="PF13620">
    <property type="entry name" value="CarboxypepD_reg"/>
    <property type="match status" value="1"/>
</dbReference>
<proteinExistence type="predicted"/>
<dbReference type="GO" id="GO:0044718">
    <property type="term" value="P:siderophore transmembrane transport"/>
    <property type="evidence" value="ECO:0007669"/>
    <property type="project" value="TreeGrafter"/>
</dbReference>
<reference evidence="7" key="1">
    <citation type="submission" date="2018-05" db="EMBL/GenBank/DDBJ databases">
        <authorList>
            <person name="Lanie J.A."/>
            <person name="Ng W.-L."/>
            <person name="Kazmierczak K.M."/>
            <person name="Andrzejewski T.M."/>
            <person name="Davidsen T.M."/>
            <person name="Wayne K.J."/>
            <person name="Tettelin H."/>
            <person name="Glass J.I."/>
            <person name="Rusch D."/>
            <person name="Podicherti R."/>
            <person name="Tsui H.-C.T."/>
            <person name="Winkler M.E."/>
        </authorList>
    </citation>
    <scope>NUCLEOTIDE SEQUENCE</scope>
</reference>
<evidence type="ECO:0008006" key="8">
    <source>
        <dbReference type="Google" id="ProtNLM"/>
    </source>
</evidence>
<accession>A0A381WJA5</accession>
<name>A0A381WJA5_9ZZZZ</name>
<keyword evidence="6" id="KW-0998">Cell outer membrane</keyword>
<dbReference type="InterPro" id="IPR039426">
    <property type="entry name" value="TonB-dep_rcpt-like"/>
</dbReference>
<dbReference type="GO" id="GO:0009279">
    <property type="term" value="C:cell outer membrane"/>
    <property type="evidence" value="ECO:0007669"/>
    <property type="project" value="UniProtKB-SubCell"/>
</dbReference>
<sequence length="967" mass="110376">MFQKHFFYYIRKKCIPILVLTFCFVINALSAQTGSIRGVIKSAKNQIGLQGSNVILLSTNIGSVSDSNGVYIIPNVSPGTYTVRANYIGYKKTTIKNIAVYSGQTTVINFMLEEEVLDTDEITIYAERGMINPEISTNLINIDAKNIENIPISSIEEAISLQAGIEPNMTIRGGNINSTSFVLDGINIRDGRTNGPITGLSFTSVEQIQIQTSGFDASFGNVRSGLVQLITKDPPKDRFSGDVLFRKNSHQKLNFPGEWDTIYNTGNDVDITIGGPINQNRGNQRFLFSYRNKELPYLEKSGNELRKDESFQVKFISNIKTDLKFTLSSFFISQKGISDSISMVMPAGVPPYTWGFENDFFKTEGLFKNSSIGIANINHRMISSKLSRTLSPSLFYEINLDYLHSNYLLQPELNNPIKDRDTSNVSVYSGKLDITKQYSPDTQFKAGIEYIYHNYNISSEYNDAVETRVMAIGSISNLIFGENIDYESPYKLREFWKAAPQQGAAYIQGKFSYNQMIMNLGARADYFSAGGEKNIFTEFDQFFTQQNNEDRENESVKVKAKKQFELSPRIGISFPITEKTKFYFNYGHFRQMPQVQFLYRVQEKSFTIDRSSISSMGNPNLPMQRTIAYEVGYENMFTPNYLFQFSSYSRSVDNQISFKSFISDDMIYTIAVPNNYNDVRGLEFTLSKIKGRLLKGFINYTYMDFSSGNFGITGIIQNPLDENEYNNITQDHYQTKPVAQPYARANIELYIPKTSQFGLISDWHLDLLAQWRAGKVFTWSGPIIDQIDDKMGVQYTPHPTIKNNIRTKDFYTLDLRLSKKFDTSFGSIKLFLDITNPLNFKFMYFEHPFIVSGENPVSDYNDYMASLHLPNSAFNNLNSYELPYMFISGNDTPGDYPKDNVRYVPINIVRGNYLLPPPSIMDSRDVNELYYIYNNSTYMQFIDGEWQIADPAFVKEVLVNKAYINMP</sequence>
<evidence type="ECO:0000256" key="3">
    <source>
        <dbReference type="ARBA" id="ARBA00022692"/>
    </source>
</evidence>
<dbReference type="SUPFAM" id="SSF49464">
    <property type="entry name" value="Carboxypeptidase regulatory domain-like"/>
    <property type="match status" value="1"/>
</dbReference>
<evidence type="ECO:0000256" key="4">
    <source>
        <dbReference type="ARBA" id="ARBA00022729"/>
    </source>
</evidence>
<evidence type="ECO:0000256" key="1">
    <source>
        <dbReference type="ARBA" id="ARBA00004571"/>
    </source>
</evidence>
<dbReference type="PANTHER" id="PTHR30069">
    <property type="entry name" value="TONB-DEPENDENT OUTER MEMBRANE RECEPTOR"/>
    <property type="match status" value="1"/>
</dbReference>
<dbReference type="AlphaFoldDB" id="A0A381WJA5"/>
<evidence type="ECO:0000256" key="5">
    <source>
        <dbReference type="ARBA" id="ARBA00023136"/>
    </source>
</evidence>
<feature type="non-terminal residue" evidence="7">
    <location>
        <position position="967"/>
    </location>
</feature>
<gene>
    <name evidence="7" type="ORF">METZ01_LOCUS105386</name>
</gene>
<keyword evidence="4" id="KW-0732">Signal</keyword>